<dbReference type="AlphaFoldDB" id="A0A366MU43"/>
<keyword evidence="5" id="KW-1185">Reference proteome</keyword>
<gene>
    <name evidence="4" type="ORF">CRU91_06455</name>
</gene>
<evidence type="ECO:0000313" key="4">
    <source>
        <dbReference type="EMBL" id="RBQ29009.1"/>
    </source>
</evidence>
<dbReference type="SMART" id="SM00248">
    <property type="entry name" value="ANK"/>
    <property type="match status" value="3"/>
</dbReference>
<name>A0A366MU43_9BACT</name>
<dbReference type="RefSeq" id="WP_113894406.1">
    <property type="nucleotide sequence ID" value="NZ_JANJGA010000005.1"/>
</dbReference>
<evidence type="ECO:0000256" key="3">
    <source>
        <dbReference type="PROSITE-ProRule" id="PRU00023"/>
    </source>
</evidence>
<keyword evidence="1" id="KW-0677">Repeat</keyword>
<feature type="repeat" description="ANK" evidence="3">
    <location>
        <begin position="79"/>
        <end position="111"/>
    </location>
</feature>
<dbReference type="InterPro" id="IPR002110">
    <property type="entry name" value="Ankyrin_rpt"/>
</dbReference>
<evidence type="ECO:0000256" key="1">
    <source>
        <dbReference type="ARBA" id="ARBA00022737"/>
    </source>
</evidence>
<dbReference type="InterPro" id="IPR036770">
    <property type="entry name" value="Ankyrin_rpt-contain_sf"/>
</dbReference>
<dbReference type="PANTHER" id="PTHR24171:SF9">
    <property type="entry name" value="ANKYRIN REPEAT DOMAIN-CONTAINING PROTEIN 39"/>
    <property type="match status" value="1"/>
</dbReference>
<dbReference type="PANTHER" id="PTHR24171">
    <property type="entry name" value="ANKYRIN REPEAT DOMAIN-CONTAINING PROTEIN 39-RELATED"/>
    <property type="match status" value="1"/>
</dbReference>
<sequence>MEVSQEEQKRYEELQILALDFARQGKTQDLELMLESGMAVNLTDHKGNTLLMLASYNGNFDTVQMLLDFKADVDRKNDKGQTPLAGVCFKGYLDIVKLLVNAGANMHENNGMGTTPLMFASMFGNTQIVVYLNEQDKSKSFKSYLYFVFAKFIGIFKKKELRN</sequence>
<dbReference type="PROSITE" id="PS50297">
    <property type="entry name" value="ANK_REP_REGION"/>
    <property type="match status" value="2"/>
</dbReference>
<protein>
    <submittedName>
        <fullName evidence="4">Uncharacterized protein</fullName>
    </submittedName>
</protein>
<reference evidence="4 5" key="1">
    <citation type="submission" date="2017-10" db="EMBL/GenBank/DDBJ databases">
        <title>Genomics of the genus Arcobacter.</title>
        <authorList>
            <person name="Perez-Cataluna A."/>
            <person name="Figueras M.J."/>
        </authorList>
    </citation>
    <scope>NUCLEOTIDE SEQUENCE [LARGE SCALE GENOMIC DNA]</scope>
    <source>
        <strain evidence="4 5">CECT 9230</strain>
    </source>
</reference>
<feature type="repeat" description="ANK" evidence="3">
    <location>
        <begin position="46"/>
        <end position="78"/>
    </location>
</feature>
<evidence type="ECO:0000256" key="2">
    <source>
        <dbReference type="ARBA" id="ARBA00023043"/>
    </source>
</evidence>
<proteinExistence type="predicted"/>
<evidence type="ECO:0000313" key="5">
    <source>
        <dbReference type="Proteomes" id="UP000252669"/>
    </source>
</evidence>
<dbReference type="SUPFAM" id="SSF48403">
    <property type="entry name" value="Ankyrin repeat"/>
    <property type="match status" value="1"/>
</dbReference>
<dbReference type="PROSITE" id="PS50088">
    <property type="entry name" value="ANK_REPEAT"/>
    <property type="match status" value="2"/>
</dbReference>
<dbReference type="Gene3D" id="1.25.40.20">
    <property type="entry name" value="Ankyrin repeat-containing domain"/>
    <property type="match status" value="1"/>
</dbReference>
<keyword evidence="2 3" id="KW-0040">ANK repeat</keyword>
<accession>A0A366MU43</accession>
<dbReference type="EMBL" id="PDKB01000009">
    <property type="protein sequence ID" value="RBQ29009.1"/>
    <property type="molecule type" value="Genomic_DNA"/>
</dbReference>
<dbReference type="Pfam" id="PF12796">
    <property type="entry name" value="Ank_2"/>
    <property type="match status" value="1"/>
</dbReference>
<organism evidence="4 5">
    <name type="scientific">Aliarcobacter vitoriensis</name>
    <dbReference type="NCBI Taxonomy" id="2011099"/>
    <lineage>
        <taxon>Bacteria</taxon>
        <taxon>Pseudomonadati</taxon>
        <taxon>Campylobacterota</taxon>
        <taxon>Epsilonproteobacteria</taxon>
        <taxon>Campylobacterales</taxon>
        <taxon>Arcobacteraceae</taxon>
        <taxon>Aliarcobacter</taxon>
    </lineage>
</organism>
<dbReference type="Pfam" id="PF00023">
    <property type="entry name" value="Ank"/>
    <property type="match status" value="1"/>
</dbReference>
<dbReference type="Proteomes" id="UP000252669">
    <property type="component" value="Unassembled WGS sequence"/>
</dbReference>
<comment type="caution">
    <text evidence="4">The sequence shown here is derived from an EMBL/GenBank/DDBJ whole genome shotgun (WGS) entry which is preliminary data.</text>
</comment>